<dbReference type="EMBL" id="JAAAUY010000034">
    <property type="protein sequence ID" value="KAF9337187.1"/>
    <property type="molecule type" value="Genomic_DNA"/>
</dbReference>
<dbReference type="Gene3D" id="3.80.10.10">
    <property type="entry name" value="Ribonuclease Inhibitor"/>
    <property type="match status" value="1"/>
</dbReference>
<evidence type="ECO:0008006" key="4">
    <source>
        <dbReference type="Google" id="ProtNLM"/>
    </source>
</evidence>
<sequence length="417" mass="47420">MHIPQLAKIIRGHHSLKALVLCVDVFLLSLYRKLLWSCWNLEKLQVTARFYSVDKPDMAEESRLSEEEEQELDRWIAKNRPEVCAAAMEDKVNDDNDDAKTPLHLKEFTLYSDPSNGELGVTTPFLRRCRWLKKLRPPHMDAEDLLGVPGNDVRAVWRDLEHLDLRNLKRNWEVVSLSAIAMLICLGNELKSLVLAPNQNEYSGTAMSTQRMELVLLWHIKSLVDLRLEGCSQFTSADLQFVLSSCSNLRSLIALTGTYSDVQPADVRIEDPILQSCDVESADDWVCHGLQRLRIRIRNGNMSTAEYRRERAGIPRAIFRRIQRLEKLSDLQLCLVKPTWEDSGLPEESEDIPAWESSVETCGTQNLNDALEAFNSLKDLDGVWLQDLKDYVKLSGSDQRQDGVGEAKVGEAKVGTF</sequence>
<feature type="compositionally biased region" description="Basic and acidic residues" evidence="1">
    <location>
        <begin position="399"/>
        <end position="411"/>
    </location>
</feature>
<reference evidence="2" key="1">
    <citation type="journal article" date="2020" name="Fungal Divers.">
        <title>Resolving the Mortierellaceae phylogeny through synthesis of multi-gene phylogenetics and phylogenomics.</title>
        <authorList>
            <person name="Vandepol N."/>
            <person name="Liber J."/>
            <person name="Desiro A."/>
            <person name="Na H."/>
            <person name="Kennedy M."/>
            <person name="Barry K."/>
            <person name="Grigoriev I.V."/>
            <person name="Miller A.N."/>
            <person name="O'Donnell K."/>
            <person name="Stajich J.E."/>
            <person name="Bonito G."/>
        </authorList>
    </citation>
    <scope>NUCLEOTIDE SEQUENCE</scope>
    <source>
        <strain evidence="2">NVP1</strain>
    </source>
</reference>
<gene>
    <name evidence="2" type="ORF">BG006_005908</name>
</gene>
<name>A0A9P5SUL0_9FUNG</name>
<proteinExistence type="predicted"/>
<evidence type="ECO:0000313" key="2">
    <source>
        <dbReference type="EMBL" id="KAF9337187.1"/>
    </source>
</evidence>
<comment type="caution">
    <text evidence="2">The sequence shown here is derived from an EMBL/GenBank/DDBJ whole genome shotgun (WGS) entry which is preliminary data.</text>
</comment>
<dbReference type="InterPro" id="IPR032675">
    <property type="entry name" value="LRR_dom_sf"/>
</dbReference>
<feature type="region of interest" description="Disordered" evidence="1">
    <location>
        <begin position="398"/>
        <end position="417"/>
    </location>
</feature>
<organism evidence="2 3">
    <name type="scientific">Podila minutissima</name>
    <dbReference type="NCBI Taxonomy" id="64525"/>
    <lineage>
        <taxon>Eukaryota</taxon>
        <taxon>Fungi</taxon>
        <taxon>Fungi incertae sedis</taxon>
        <taxon>Mucoromycota</taxon>
        <taxon>Mortierellomycotina</taxon>
        <taxon>Mortierellomycetes</taxon>
        <taxon>Mortierellales</taxon>
        <taxon>Mortierellaceae</taxon>
        <taxon>Podila</taxon>
    </lineage>
</organism>
<dbReference type="SUPFAM" id="SSF52047">
    <property type="entry name" value="RNI-like"/>
    <property type="match status" value="1"/>
</dbReference>
<keyword evidence="3" id="KW-1185">Reference proteome</keyword>
<evidence type="ECO:0000256" key="1">
    <source>
        <dbReference type="SAM" id="MobiDB-lite"/>
    </source>
</evidence>
<dbReference type="Proteomes" id="UP000696485">
    <property type="component" value="Unassembled WGS sequence"/>
</dbReference>
<accession>A0A9P5SUL0</accession>
<evidence type="ECO:0000313" key="3">
    <source>
        <dbReference type="Proteomes" id="UP000696485"/>
    </source>
</evidence>
<dbReference type="AlphaFoldDB" id="A0A9P5SUL0"/>
<protein>
    <recommendedName>
        <fullName evidence="4">F-box protein</fullName>
    </recommendedName>
</protein>